<protein>
    <recommendedName>
        <fullName evidence="4">Nudix hydrolase domain-containing protein</fullName>
    </recommendedName>
</protein>
<organism evidence="5 8">
    <name type="scientific">Candidatus Thermofonsia Clade 1 bacterium</name>
    <dbReference type="NCBI Taxonomy" id="2364210"/>
    <lineage>
        <taxon>Bacteria</taxon>
        <taxon>Bacillati</taxon>
        <taxon>Chloroflexota</taxon>
        <taxon>Candidatus Thermofontia</taxon>
        <taxon>Candidatus Thermofonsia Clade 1</taxon>
    </lineage>
</organism>
<evidence type="ECO:0000256" key="1">
    <source>
        <dbReference type="ARBA" id="ARBA00001946"/>
    </source>
</evidence>
<sequence>MTSDYHWQVLDKRLVADRSPFARAYDLDFRLPDGRVITNWLQVELPPFVVTFPLTAQGEVIFVRQYRQVVGDHLLELSAGHLEAEETPEAAAARELFEECGAIAASWQFLGRYIMDANRNCGWAHIFLARGAQIVAPSNSGDVGEMSVHCLPLAEVKQRWLAGAFISAPTSLAIGLALGALGA</sequence>
<dbReference type="CDD" id="cd03424">
    <property type="entry name" value="NUDIX_ADPRase_Nudt5_UGPPase_Nudt14"/>
    <property type="match status" value="1"/>
</dbReference>
<dbReference type="AlphaFoldDB" id="A0A2M8PFA2"/>
<dbReference type="GO" id="GO:0006753">
    <property type="term" value="P:nucleoside phosphate metabolic process"/>
    <property type="evidence" value="ECO:0007669"/>
    <property type="project" value="TreeGrafter"/>
</dbReference>
<accession>A0A2M8PFA2</accession>
<dbReference type="GO" id="GO:0019693">
    <property type="term" value="P:ribose phosphate metabolic process"/>
    <property type="evidence" value="ECO:0007669"/>
    <property type="project" value="TreeGrafter"/>
</dbReference>
<dbReference type="InterPro" id="IPR000086">
    <property type="entry name" value="NUDIX_hydrolase_dom"/>
</dbReference>
<evidence type="ECO:0000313" key="5">
    <source>
        <dbReference type="EMBL" id="PJF36225.1"/>
    </source>
</evidence>
<evidence type="ECO:0000259" key="4">
    <source>
        <dbReference type="PROSITE" id="PS51462"/>
    </source>
</evidence>
<dbReference type="GO" id="GO:0016787">
    <property type="term" value="F:hydrolase activity"/>
    <property type="evidence" value="ECO:0007669"/>
    <property type="project" value="UniProtKB-KW"/>
</dbReference>
<evidence type="ECO:0000313" key="7">
    <source>
        <dbReference type="Proteomes" id="UP000228947"/>
    </source>
</evidence>
<gene>
    <name evidence="5" type="ORF">CUN49_06545</name>
    <name evidence="6" type="ORF">CUN50_04435</name>
</gene>
<comment type="caution">
    <text evidence="5">The sequence shown here is derived from an EMBL/GenBank/DDBJ whole genome shotgun (WGS) entry which is preliminary data.</text>
</comment>
<dbReference type="EMBL" id="PGTM01000070">
    <property type="protein sequence ID" value="PJF36225.1"/>
    <property type="molecule type" value="Genomic_DNA"/>
</dbReference>
<proteinExistence type="predicted"/>
<comment type="cofactor">
    <cofactor evidence="1">
        <name>Mg(2+)</name>
        <dbReference type="ChEBI" id="CHEBI:18420"/>
    </cofactor>
</comment>
<dbReference type="InterPro" id="IPR020084">
    <property type="entry name" value="NUDIX_hydrolase_CS"/>
</dbReference>
<reference evidence="7 8" key="1">
    <citation type="submission" date="2017-11" db="EMBL/GenBank/DDBJ databases">
        <title>Evolution of Phototrophy in the Chloroflexi Phylum Driven by Horizontal Gene Transfer.</title>
        <authorList>
            <person name="Ward L.M."/>
            <person name="Hemp J."/>
            <person name="Shih P.M."/>
            <person name="Mcglynn S.E."/>
            <person name="Fischer W."/>
        </authorList>
    </citation>
    <scope>NUCLEOTIDE SEQUENCE [LARGE SCALE GENOMIC DNA]</scope>
    <source>
        <strain evidence="6">CP1_1M</strain>
        <strain evidence="5">JP3_13</strain>
    </source>
</reference>
<evidence type="ECO:0000256" key="3">
    <source>
        <dbReference type="SAM" id="Phobius"/>
    </source>
</evidence>
<dbReference type="PANTHER" id="PTHR11839">
    <property type="entry name" value="UDP/ADP-SUGAR PYROPHOSPHATASE"/>
    <property type="match status" value="1"/>
</dbReference>
<keyword evidence="3" id="KW-0812">Transmembrane</keyword>
<name>A0A2M8PFA2_9CHLR</name>
<dbReference type="SUPFAM" id="SSF55811">
    <property type="entry name" value="Nudix"/>
    <property type="match status" value="1"/>
</dbReference>
<dbReference type="PANTHER" id="PTHR11839:SF18">
    <property type="entry name" value="NUDIX HYDROLASE DOMAIN-CONTAINING PROTEIN"/>
    <property type="match status" value="1"/>
</dbReference>
<keyword evidence="3" id="KW-1133">Transmembrane helix</keyword>
<keyword evidence="2" id="KW-0378">Hydrolase</keyword>
<evidence type="ECO:0000256" key="2">
    <source>
        <dbReference type="ARBA" id="ARBA00022801"/>
    </source>
</evidence>
<dbReference type="Gene3D" id="3.90.79.10">
    <property type="entry name" value="Nucleoside Triphosphate Pyrophosphohydrolase"/>
    <property type="match status" value="1"/>
</dbReference>
<dbReference type="Proteomes" id="UP000229681">
    <property type="component" value="Unassembled WGS sequence"/>
</dbReference>
<keyword evidence="3" id="KW-0472">Membrane</keyword>
<dbReference type="PROSITE" id="PS00893">
    <property type="entry name" value="NUDIX_BOX"/>
    <property type="match status" value="1"/>
</dbReference>
<dbReference type="Pfam" id="PF00293">
    <property type="entry name" value="NUDIX"/>
    <property type="match status" value="1"/>
</dbReference>
<dbReference type="EMBL" id="PGTL01000020">
    <property type="protein sequence ID" value="PJF42364.1"/>
    <property type="molecule type" value="Genomic_DNA"/>
</dbReference>
<dbReference type="InterPro" id="IPR015797">
    <property type="entry name" value="NUDIX_hydrolase-like_dom_sf"/>
</dbReference>
<dbReference type="Proteomes" id="UP000228947">
    <property type="component" value="Unassembled WGS sequence"/>
</dbReference>
<evidence type="ECO:0000313" key="6">
    <source>
        <dbReference type="EMBL" id="PJF42364.1"/>
    </source>
</evidence>
<evidence type="ECO:0000313" key="8">
    <source>
        <dbReference type="Proteomes" id="UP000229681"/>
    </source>
</evidence>
<dbReference type="PROSITE" id="PS51462">
    <property type="entry name" value="NUDIX"/>
    <property type="match status" value="1"/>
</dbReference>
<feature type="transmembrane region" description="Helical" evidence="3">
    <location>
        <begin position="160"/>
        <end position="181"/>
    </location>
</feature>
<feature type="domain" description="Nudix hydrolase" evidence="4">
    <location>
        <begin position="44"/>
        <end position="178"/>
    </location>
</feature>